<dbReference type="InterPro" id="IPR016032">
    <property type="entry name" value="Sig_transdc_resp-reg_C-effctor"/>
</dbReference>
<keyword evidence="4" id="KW-0472">Membrane</keyword>
<reference evidence="6 7" key="1">
    <citation type="submission" date="2020-04" db="EMBL/GenBank/DDBJ databases">
        <authorList>
            <person name="Zhang R."/>
            <person name="Schippers A."/>
        </authorList>
    </citation>
    <scope>NUCLEOTIDE SEQUENCE [LARGE SCALE GENOMIC DNA]</scope>
    <source>
        <strain evidence="6 7">DSM 109850</strain>
    </source>
</reference>
<evidence type="ECO:0000313" key="6">
    <source>
        <dbReference type="EMBL" id="NMP24476.1"/>
    </source>
</evidence>
<dbReference type="SMART" id="SM00421">
    <property type="entry name" value="HTH_LUXR"/>
    <property type="match status" value="1"/>
</dbReference>
<dbReference type="InterPro" id="IPR036388">
    <property type="entry name" value="WH-like_DNA-bd_sf"/>
</dbReference>
<dbReference type="PANTHER" id="PTHR44688:SF16">
    <property type="entry name" value="DNA-BINDING TRANSCRIPTIONAL ACTIVATOR DEVR_DOSR"/>
    <property type="match status" value="1"/>
</dbReference>
<feature type="transmembrane region" description="Helical" evidence="4">
    <location>
        <begin position="141"/>
        <end position="160"/>
    </location>
</feature>
<evidence type="ECO:0000256" key="3">
    <source>
        <dbReference type="ARBA" id="ARBA00023163"/>
    </source>
</evidence>
<dbReference type="PROSITE" id="PS50043">
    <property type="entry name" value="HTH_LUXR_2"/>
    <property type="match status" value="1"/>
</dbReference>
<dbReference type="PRINTS" id="PR00038">
    <property type="entry name" value="HTHLUXR"/>
</dbReference>
<feature type="transmembrane region" description="Helical" evidence="4">
    <location>
        <begin position="9"/>
        <end position="28"/>
    </location>
</feature>
<dbReference type="CDD" id="cd06170">
    <property type="entry name" value="LuxR_C_like"/>
    <property type="match status" value="1"/>
</dbReference>
<evidence type="ECO:0000256" key="1">
    <source>
        <dbReference type="ARBA" id="ARBA00023015"/>
    </source>
</evidence>
<keyword evidence="4" id="KW-1133">Transmembrane helix</keyword>
<protein>
    <submittedName>
        <fullName evidence="6">Response regulator transcription factor</fullName>
    </submittedName>
</protein>
<evidence type="ECO:0000256" key="2">
    <source>
        <dbReference type="ARBA" id="ARBA00023125"/>
    </source>
</evidence>
<sequence length="240" mass="26619">MQIVPRRTIVVMGLLRALLAVIAIVAARMHPGSSSGSFELIAACYSILTAAVEWALIARMVVVLQPISWLLDLFFLRLVLARFSHHGTVAPAFLPLIAFEAELYWPGWGMRVGAVAAGLMLVSTWWLRLWSHRPTLSIEWLGLWLVYLAAAVIVVSQLSGVERADLGRNIELRRTPEEPSHGASGADFLTPREKEVLEALQDGKTLYAIARELHISYSTAKSHWRKIAAKLKTPGDKPRP</sequence>
<dbReference type="Pfam" id="PF00196">
    <property type="entry name" value="GerE"/>
    <property type="match status" value="1"/>
</dbReference>
<comment type="caution">
    <text evidence="6">The sequence shown here is derived from an EMBL/GenBank/DDBJ whole genome shotgun (WGS) entry which is preliminary data.</text>
</comment>
<dbReference type="SUPFAM" id="SSF46894">
    <property type="entry name" value="C-terminal effector domain of the bipartite response regulators"/>
    <property type="match status" value="1"/>
</dbReference>
<feature type="transmembrane region" description="Helical" evidence="4">
    <location>
        <begin position="110"/>
        <end position="129"/>
    </location>
</feature>
<feature type="domain" description="HTH luxR-type" evidence="5">
    <location>
        <begin position="182"/>
        <end position="240"/>
    </location>
</feature>
<dbReference type="EMBL" id="JABBVZ010000114">
    <property type="protein sequence ID" value="NMP24476.1"/>
    <property type="molecule type" value="Genomic_DNA"/>
</dbReference>
<dbReference type="AlphaFoldDB" id="A0A7Y0L819"/>
<name>A0A7Y0L819_9FIRM</name>
<organism evidence="6 7">
    <name type="scientific">Sulfobacillus harzensis</name>
    <dbReference type="NCBI Taxonomy" id="2729629"/>
    <lineage>
        <taxon>Bacteria</taxon>
        <taxon>Bacillati</taxon>
        <taxon>Bacillota</taxon>
        <taxon>Clostridia</taxon>
        <taxon>Eubacteriales</taxon>
        <taxon>Clostridiales Family XVII. Incertae Sedis</taxon>
        <taxon>Sulfobacillus</taxon>
    </lineage>
</organism>
<dbReference type="PANTHER" id="PTHR44688">
    <property type="entry name" value="DNA-BINDING TRANSCRIPTIONAL ACTIVATOR DEVR_DOSR"/>
    <property type="match status" value="1"/>
</dbReference>
<keyword evidence="3" id="KW-0804">Transcription</keyword>
<dbReference type="InterPro" id="IPR000792">
    <property type="entry name" value="Tscrpt_reg_LuxR_C"/>
</dbReference>
<dbReference type="RefSeq" id="WP_169102625.1">
    <property type="nucleotide sequence ID" value="NZ_JABBVZ010000114.1"/>
</dbReference>
<evidence type="ECO:0000313" key="7">
    <source>
        <dbReference type="Proteomes" id="UP000533476"/>
    </source>
</evidence>
<feature type="transmembrane region" description="Helical" evidence="4">
    <location>
        <begin position="74"/>
        <end position="98"/>
    </location>
</feature>
<keyword evidence="7" id="KW-1185">Reference proteome</keyword>
<keyword evidence="4" id="KW-0812">Transmembrane</keyword>
<keyword evidence="1" id="KW-0805">Transcription regulation</keyword>
<dbReference type="Proteomes" id="UP000533476">
    <property type="component" value="Unassembled WGS sequence"/>
</dbReference>
<accession>A0A7Y0L819</accession>
<feature type="transmembrane region" description="Helical" evidence="4">
    <location>
        <begin position="40"/>
        <end position="62"/>
    </location>
</feature>
<keyword evidence="2" id="KW-0238">DNA-binding</keyword>
<dbReference type="GO" id="GO:0003677">
    <property type="term" value="F:DNA binding"/>
    <property type="evidence" value="ECO:0007669"/>
    <property type="project" value="UniProtKB-KW"/>
</dbReference>
<gene>
    <name evidence="6" type="ORF">HIJ39_19320</name>
</gene>
<dbReference type="GO" id="GO:0006355">
    <property type="term" value="P:regulation of DNA-templated transcription"/>
    <property type="evidence" value="ECO:0007669"/>
    <property type="project" value="InterPro"/>
</dbReference>
<evidence type="ECO:0000256" key="4">
    <source>
        <dbReference type="SAM" id="Phobius"/>
    </source>
</evidence>
<evidence type="ECO:0000259" key="5">
    <source>
        <dbReference type="PROSITE" id="PS50043"/>
    </source>
</evidence>
<dbReference type="Gene3D" id="1.10.10.10">
    <property type="entry name" value="Winged helix-like DNA-binding domain superfamily/Winged helix DNA-binding domain"/>
    <property type="match status" value="1"/>
</dbReference>
<proteinExistence type="predicted"/>